<keyword evidence="3" id="KW-0547">Nucleotide-binding</keyword>
<dbReference type="InterPro" id="IPR000873">
    <property type="entry name" value="AMP-dep_synth/lig_dom"/>
</dbReference>
<dbReference type="SUPFAM" id="SSF56801">
    <property type="entry name" value="Acetyl-CoA synthetase-like"/>
    <property type="match status" value="1"/>
</dbReference>
<feature type="domain" description="AMP-binding enzyme C-terminal" evidence="7">
    <location>
        <begin position="414"/>
        <end position="492"/>
    </location>
</feature>
<dbReference type="FunFam" id="3.30.300.30:FF:000005">
    <property type="entry name" value="Acyl-coenzyme A synthetase ACSM5, mitochondrial"/>
    <property type="match status" value="1"/>
</dbReference>
<dbReference type="AlphaFoldDB" id="A0A840IJR5"/>
<evidence type="ECO:0000259" key="6">
    <source>
        <dbReference type="Pfam" id="PF00501"/>
    </source>
</evidence>
<dbReference type="InterPro" id="IPR042099">
    <property type="entry name" value="ANL_N_sf"/>
</dbReference>
<dbReference type="RefSeq" id="WP_183343962.1">
    <property type="nucleotide sequence ID" value="NZ_JACHNU010000006.1"/>
</dbReference>
<dbReference type="EMBL" id="JACHNU010000006">
    <property type="protein sequence ID" value="MBB4664168.1"/>
    <property type="molecule type" value="Genomic_DNA"/>
</dbReference>
<feature type="domain" description="AMP-dependent synthetase/ligase" evidence="6">
    <location>
        <begin position="11"/>
        <end position="330"/>
    </location>
</feature>
<name>A0A840IJR5_9ACTN</name>
<gene>
    <name evidence="8" type="ORF">BDZ31_003771</name>
</gene>
<dbReference type="InterPro" id="IPR051087">
    <property type="entry name" value="Mitochondrial_ACSM"/>
</dbReference>
<dbReference type="GO" id="GO:0015645">
    <property type="term" value="F:fatty acid ligase activity"/>
    <property type="evidence" value="ECO:0007669"/>
    <property type="project" value="TreeGrafter"/>
</dbReference>
<comment type="caution">
    <text evidence="8">The sequence shown here is derived from an EMBL/GenBank/DDBJ whole genome shotgun (WGS) entry which is preliminary data.</text>
</comment>
<dbReference type="GO" id="GO:0006633">
    <property type="term" value="P:fatty acid biosynthetic process"/>
    <property type="evidence" value="ECO:0007669"/>
    <property type="project" value="TreeGrafter"/>
</dbReference>
<sequence length="502" mass="54150">MNFARDVVDAAPPERPALVELRRDGGRREWTMGAVADGAARLAGTLVRCGVGRGDVVMTIVGNRPEWVLTMVACFRIGAVVLPCTEQLRAKDLRLRLDHARPRLIVCDERNAAELAAARPDCAVLTIPDPSLFSGPPVDAVELSPADPCLITFTSGTAGEPKGVLHGQRYLAGQALQAERWLDARPGDLVWCTAASGWSKSARNVFIAPWLRGAAALLHDGRFDPHERLELLARERANVLCMAPTEYRVIAKRATLSALPALRGLVAAGEALNPEVLRVWEEATGVTIRDGYGQTETGQLTGAPLGEPPRPGSMGRPLPGVDLRIDDGELVADPATVPTFFLGYLGDADVGATAARSPLVPPRSVALDVPDRRSAGAPWRTGDRVRQDDDGWLYFEGRTDDVIISAGYRIGPFEVESALVAHPAVAEAAVVAAPDEERGAIVRAVIVLRDEATASEALARELQEHVKRETAPYKYPRRVDFADELPKTSSGKIRRALLRERG</sequence>
<keyword evidence="9" id="KW-1185">Reference proteome</keyword>
<evidence type="ECO:0000256" key="5">
    <source>
        <dbReference type="SAM" id="MobiDB-lite"/>
    </source>
</evidence>
<evidence type="ECO:0000313" key="8">
    <source>
        <dbReference type="EMBL" id="MBB4664168.1"/>
    </source>
</evidence>
<evidence type="ECO:0000313" key="9">
    <source>
        <dbReference type="Proteomes" id="UP000585272"/>
    </source>
</evidence>
<keyword evidence="4" id="KW-0067">ATP-binding</keyword>
<dbReference type="Pfam" id="PF00501">
    <property type="entry name" value="AMP-binding"/>
    <property type="match status" value="1"/>
</dbReference>
<dbReference type="Proteomes" id="UP000585272">
    <property type="component" value="Unassembled WGS sequence"/>
</dbReference>
<evidence type="ECO:0000256" key="2">
    <source>
        <dbReference type="ARBA" id="ARBA00022598"/>
    </source>
</evidence>
<dbReference type="InterPro" id="IPR025110">
    <property type="entry name" value="AMP-bd_C"/>
</dbReference>
<dbReference type="GO" id="GO:0005524">
    <property type="term" value="F:ATP binding"/>
    <property type="evidence" value="ECO:0007669"/>
    <property type="project" value="UniProtKB-KW"/>
</dbReference>
<organism evidence="8 9">
    <name type="scientific">Conexibacter arvalis</name>
    <dbReference type="NCBI Taxonomy" id="912552"/>
    <lineage>
        <taxon>Bacteria</taxon>
        <taxon>Bacillati</taxon>
        <taxon>Actinomycetota</taxon>
        <taxon>Thermoleophilia</taxon>
        <taxon>Solirubrobacterales</taxon>
        <taxon>Conexibacteraceae</taxon>
        <taxon>Conexibacter</taxon>
    </lineage>
</organism>
<proteinExistence type="inferred from homology"/>
<reference evidence="8 9" key="1">
    <citation type="submission" date="2020-08" db="EMBL/GenBank/DDBJ databases">
        <title>Genomic Encyclopedia of Archaeal and Bacterial Type Strains, Phase II (KMG-II): from individual species to whole genera.</title>
        <authorList>
            <person name="Goeker M."/>
        </authorList>
    </citation>
    <scope>NUCLEOTIDE SEQUENCE [LARGE SCALE GENOMIC DNA]</scope>
    <source>
        <strain evidence="8 9">DSM 23288</strain>
    </source>
</reference>
<dbReference type="Gene3D" id="3.30.300.30">
    <property type="match status" value="1"/>
</dbReference>
<dbReference type="GO" id="GO:0003987">
    <property type="term" value="F:acetate-CoA ligase activity"/>
    <property type="evidence" value="ECO:0007669"/>
    <property type="project" value="UniProtKB-EC"/>
</dbReference>
<dbReference type="Gene3D" id="3.40.50.12780">
    <property type="entry name" value="N-terminal domain of ligase-like"/>
    <property type="match status" value="1"/>
</dbReference>
<keyword evidence="2 8" id="KW-0436">Ligase</keyword>
<evidence type="ECO:0000256" key="4">
    <source>
        <dbReference type="ARBA" id="ARBA00022840"/>
    </source>
</evidence>
<accession>A0A840IJR5</accession>
<evidence type="ECO:0000256" key="3">
    <source>
        <dbReference type="ARBA" id="ARBA00022741"/>
    </source>
</evidence>
<dbReference type="Pfam" id="PF13193">
    <property type="entry name" value="AMP-binding_C"/>
    <property type="match status" value="1"/>
</dbReference>
<feature type="region of interest" description="Disordered" evidence="5">
    <location>
        <begin position="292"/>
        <end position="317"/>
    </location>
</feature>
<evidence type="ECO:0000256" key="1">
    <source>
        <dbReference type="ARBA" id="ARBA00006432"/>
    </source>
</evidence>
<dbReference type="EC" id="6.2.1.1" evidence="8"/>
<protein>
    <submittedName>
        <fullName evidence="8">Acetyl-CoA synthetase</fullName>
        <ecNumber evidence="8">6.2.1.1</ecNumber>
    </submittedName>
</protein>
<dbReference type="PANTHER" id="PTHR43605:SF10">
    <property type="entry name" value="ACYL-COA SYNTHETASE MEDIUM CHAIN FAMILY MEMBER 3"/>
    <property type="match status" value="1"/>
</dbReference>
<dbReference type="GO" id="GO:0004321">
    <property type="term" value="F:fatty-acyl-CoA synthase activity"/>
    <property type="evidence" value="ECO:0007669"/>
    <property type="project" value="TreeGrafter"/>
</dbReference>
<dbReference type="InterPro" id="IPR045851">
    <property type="entry name" value="AMP-bd_C_sf"/>
</dbReference>
<evidence type="ECO:0000259" key="7">
    <source>
        <dbReference type="Pfam" id="PF13193"/>
    </source>
</evidence>
<comment type="similarity">
    <text evidence="1">Belongs to the ATP-dependent AMP-binding enzyme family.</text>
</comment>
<dbReference type="PANTHER" id="PTHR43605">
    <property type="entry name" value="ACYL-COENZYME A SYNTHETASE"/>
    <property type="match status" value="1"/>
</dbReference>
<dbReference type="GO" id="GO:0006637">
    <property type="term" value="P:acyl-CoA metabolic process"/>
    <property type="evidence" value="ECO:0007669"/>
    <property type="project" value="TreeGrafter"/>
</dbReference>